<dbReference type="InterPro" id="IPR006530">
    <property type="entry name" value="YD"/>
</dbReference>
<dbReference type="InterPro" id="IPR031325">
    <property type="entry name" value="RHS_repeat"/>
</dbReference>
<gene>
    <name evidence="2" type="ORF">BC670_1116</name>
</gene>
<dbReference type="PANTHER" id="PTHR32305">
    <property type="match status" value="1"/>
</dbReference>
<dbReference type="Gene3D" id="2.180.10.10">
    <property type="entry name" value="RHS repeat-associated core"/>
    <property type="match status" value="1"/>
</dbReference>
<feature type="chain" id="PRO_5021973730" evidence="1">
    <location>
        <begin position="19"/>
        <end position="455"/>
    </location>
</feature>
<feature type="signal peptide" evidence="1">
    <location>
        <begin position="1"/>
        <end position="18"/>
    </location>
</feature>
<dbReference type="InterPro" id="IPR050708">
    <property type="entry name" value="T6SS_VgrG/RHS"/>
</dbReference>
<evidence type="ECO:0000313" key="3">
    <source>
        <dbReference type="Proteomes" id="UP000320773"/>
    </source>
</evidence>
<keyword evidence="1" id="KW-0732">Signal</keyword>
<dbReference type="PRINTS" id="PR00394">
    <property type="entry name" value="RHSPROTEIN"/>
</dbReference>
<dbReference type="PANTHER" id="PTHR32305:SF15">
    <property type="entry name" value="PROTEIN RHSA-RELATED"/>
    <property type="match status" value="1"/>
</dbReference>
<evidence type="ECO:0000256" key="1">
    <source>
        <dbReference type="SAM" id="SignalP"/>
    </source>
</evidence>
<dbReference type="EMBL" id="VFPJ01000001">
    <property type="protein sequence ID" value="TQM40241.1"/>
    <property type="molecule type" value="Genomic_DNA"/>
</dbReference>
<dbReference type="Pfam" id="PF05593">
    <property type="entry name" value="RHS_repeat"/>
    <property type="match status" value="1"/>
</dbReference>
<name>A0A543G2D2_9FLAO</name>
<proteinExistence type="predicted"/>
<dbReference type="Proteomes" id="UP000320773">
    <property type="component" value="Unassembled WGS sequence"/>
</dbReference>
<dbReference type="RefSeq" id="WP_276528429.1">
    <property type="nucleotide sequence ID" value="NZ_VFPJ01000001.1"/>
</dbReference>
<sequence>MKLLISILSYLCCYVLSANPTVFNYDEFGSLALEIVKFDVFYKTPDAVGNLYKSRDQDDRKYGKGGKLIKDDKYFYHNDEEGNLILKSTRNITKPLELPKATNFIDRLFGHTEEQKDQIANHQNWQQGDTAYTWLANGMLESVQNPNGELIRFEYDALGRRTAKLIIPPLGARGLIYRYFWDGNVLLHEWHYNLKERPKLVIQNGDLVYTHPEPTPPLGAGGLVTWVYEEGSFAPCAKIVGEEKYSIINDYIGRPIQCYDESGNIVWETDYDIYGQLRNLKGDRNFVPFRQLGQYEDVETGLYYNRFRYYSPESGMYISQDPIGLAGNNPNFYAYVHDSNNWVDVFGLMELFRSMSREEFFDIKNNGWDGKGNMYSKWFAESYDDAVKWGHTMGHGTDSKFYVVGFEIDDDIAKNAFIAGDKHDGIGRARAIDVDDLNKKATSVISINSQRVKCN</sequence>
<dbReference type="AlphaFoldDB" id="A0A543G2D2"/>
<dbReference type="NCBIfam" id="TIGR01643">
    <property type="entry name" value="YD_repeat_2x"/>
    <property type="match status" value="1"/>
</dbReference>
<accession>A0A543G2D2</accession>
<reference evidence="2 3" key="1">
    <citation type="submission" date="2019-06" db="EMBL/GenBank/DDBJ databases">
        <title>Genomic Encyclopedia of Archaeal and Bacterial Type Strains, Phase II (KMG-II): from individual species to whole genera.</title>
        <authorList>
            <person name="Goeker M."/>
        </authorList>
    </citation>
    <scope>NUCLEOTIDE SEQUENCE [LARGE SCALE GENOMIC DNA]</scope>
    <source>
        <strain evidence="2 3">DSM 24789</strain>
    </source>
</reference>
<organism evidence="2 3">
    <name type="scientific">Flavobacterium branchiophilum</name>
    <dbReference type="NCBI Taxonomy" id="55197"/>
    <lineage>
        <taxon>Bacteria</taxon>
        <taxon>Pseudomonadati</taxon>
        <taxon>Bacteroidota</taxon>
        <taxon>Flavobacteriia</taxon>
        <taxon>Flavobacteriales</taxon>
        <taxon>Flavobacteriaceae</taxon>
        <taxon>Flavobacterium</taxon>
    </lineage>
</organism>
<dbReference type="NCBIfam" id="TIGR03696">
    <property type="entry name" value="Rhs_assc_core"/>
    <property type="match status" value="1"/>
</dbReference>
<evidence type="ECO:0000313" key="2">
    <source>
        <dbReference type="EMBL" id="TQM40241.1"/>
    </source>
</evidence>
<dbReference type="InterPro" id="IPR022385">
    <property type="entry name" value="Rhs_assc_core"/>
</dbReference>
<protein>
    <submittedName>
        <fullName evidence="2">RHS repeat-associated protein</fullName>
    </submittedName>
</protein>
<comment type="caution">
    <text evidence="2">The sequence shown here is derived from an EMBL/GenBank/DDBJ whole genome shotgun (WGS) entry which is preliminary data.</text>
</comment>